<dbReference type="InterPro" id="IPR012867">
    <property type="entry name" value="DUF1648"/>
</dbReference>
<feature type="transmembrane region" description="Helical" evidence="1">
    <location>
        <begin position="83"/>
        <end position="107"/>
    </location>
</feature>
<keyword evidence="1" id="KW-1133">Transmembrane helix</keyword>
<gene>
    <name evidence="3" type="ORF">H8S02_04235</name>
</gene>
<evidence type="ECO:0000313" key="3">
    <source>
        <dbReference type="EMBL" id="MBC5695155.1"/>
    </source>
</evidence>
<dbReference type="Pfam" id="PF13630">
    <property type="entry name" value="SdpI"/>
    <property type="match status" value="1"/>
</dbReference>
<feature type="transmembrane region" description="Helical" evidence="1">
    <location>
        <begin position="163"/>
        <end position="182"/>
    </location>
</feature>
<dbReference type="InterPro" id="IPR025962">
    <property type="entry name" value="SdpI/YhfL"/>
</dbReference>
<organism evidence="3 4">
    <name type="scientific">Agathobaculum hominis</name>
    <dbReference type="NCBI Taxonomy" id="2763014"/>
    <lineage>
        <taxon>Bacteria</taxon>
        <taxon>Bacillati</taxon>
        <taxon>Bacillota</taxon>
        <taxon>Clostridia</taxon>
        <taxon>Eubacteriales</taxon>
        <taxon>Butyricicoccaceae</taxon>
        <taxon>Agathobaculum</taxon>
    </lineage>
</organism>
<dbReference type="PANTHER" id="PTHR37810:SF5">
    <property type="entry name" value="IMMUNITY PROTEIN SDPI"/>
    <property type="match status" value="1"/>
</dbReference>
<keyword evidence="1" id="KW-0812">Transmembrane</keyword>
<dbReference type="EMBL" id="JACOPK010000003">
    <property type="protein sequence ID" value="MBC5695155.1"/>
    <property type="molecule type" value="Genomic_DNA"/>
</dbReference>
<sequence>MKKTNKKQVAAWVLSLLPLVMIAAVYRRLPAEVPMHWDLDGAVDYGAKAQLWVIAATAPVLEAMFCFLPKIDPKNKNYDKFGDAYLGIQLVTLLFLAAMTGICITEALRPGTVNVSGVVCLLVGLLMVYLGNVMPRFRMNWYCGFKTPWALSSETVWTRTQRVAGRLLFAAGLIGAAGSFAPGDTAKFVLLLAPLVLACGLSTVMSWRFYREESRK</sequence>
<evidence type="ECO:0000313" key="4">
    <source>
        <dbReference type="Proteomes" id="UP000641741"/>
    </source>
</evidence>
<protein>
    <submittedName>
        <fullName evidence="3">SdpI family protein</fullName>
    </submittedName>
</protein>
<evidence type="ECO:0000259" key="2">
    <source>
        <dbReference type="Pfam" id="PF07853"/>
    </source>
</evidence>
<dbReference type="RefSeq" id="WP_186969448.1">
    <property type="nucleotide sequence ID" value="NZ_JACOPK010000003.1"/>
</dbReference>
<name>A0ABR7GLG8_9FIRM</name>
<dbReference type="PIRSF" id="PIRSF038959">
    <property type="entry name" value="SdpI"/>
    <property type="match status" value="1"/>
</dbReference>
<keyword evidence="4" id="KW-1185">Reference proteome</keyword>
<comment type="caution">
    <text evidence="3">The sequence shown here is derived from an EMBL/GenBank/DDBJ whole genome shotgun (WGS) entry which is preliminary data.</text>
</comment>
<dbReference type="Pfam" id="PF07853">
    <property type="entry name" value="DUF1648"/>
    <property type="match status" value="1"/>
</dbReference>
<dbReference type="PANTHER" id="PTHR37810">
    <property type="entry name" value="IMMUNITY PROTEIN SDPI"/>
    <property type="match status" value="1"/>
</dbReference>
<feature type="transmembrane region" description="Helical" evidence="1">
    <location>
        <begin position="51"/>
        <end position="71"/>
    </location>
</feature>
<feature type="transmembrane region" description="Helical" evidence="1">
    <location>
        <begin position="188"/>
        <end position="210"/>
    </location>
</feature>
<dbReference type="InterPro" id="IPR026272">
    <property type="entry name" value="SdpI"/>
</dbReference>
<feature type="transmembrane region" description="Helical" evidence="1">
    <location>
        <begin position="113"/>
        <end position="131"/>
    </location>
</feature>
<dbReference type="Proteomes" id="UP000641741">
    <property type="component" value="Unassembled WGS sequence"/>
</dbReference>
<keyword evidence="1" id="KW-0472">Membrane</keyword>
<feature type="domain" description="DUF1648" evidence="2">
    <location>
        <begin position="14"/>
        <end position="54"/>
    </location>
</feature>
<proteinExistence type="predicted"/>
<accession>A0ABR7GLG8</accession>
<evidence type="ECO:0000256" key="1">
    <source>
        <dbReference type="SAM" id="Phobius"/>
    </source>
</evidence>
<reference evidence="3 4" key="1">
    <citation type="submission" date="2020-08" db="EMBL/GenBank/DDBJ databases">
        <title>Genome public.</title>
        <authorList>
            <person name="Liu C."/>
            <person name="Sun Q."/>
        </authorList>
    </citation>
    <scope>NUCLEOTIDE SEQUENCE [LARGE SCALE GENOMIC DNA]</scope>
    <source>
        <strain evidence="3 4">M2</strain>
    </source>
</reference>